<reference evidence="1 2" key="1">
    <citation type="journal article" date="2014" name="PLoS ONE">
        <title>How to Kill the Honey Bee Larva: Genomic Potential and Virulence Mechanisms of Paenibacillus larvae.</title>
        <authorList>
            <person name="Djukic M."/>
            <person name="Brzuszkiewicz E."/>
            <person name="Funfhaus A."/>
            <person name="Voss J."/>
            <person name="Gollnow K."/>
            <person name="Poppinga L."/>
            <person name="Liesegang H."/>
            <person name="Garcia-Gonzalez E."/>
            <person name="Genersch E."/>
            <person name="Daniel R."/>
        </authorList>
    </citation>
    <scope>NUCLEOTIDE SEQUENCE [LARGE SCALE GENOMIC DNA]</scope>
    <source>
        <strain evidence="1 2">DSM 25430</strain>
    </source>
</reference>
<dbReference type="Proteomes" id="UP000029431">
    <property type="component" value="Chromosome"/>
</dbReference>
<name>V9WCW1_9BACL</name>
<gene>
    <name evidence="1" type="ORF">ERIC2_c32020</name>
</gene>
<sequence length="83" mass="9813">MQKLRIYVNLVLSHFITPRIFRILCPNIILTEGYEYGSFHFLEPSFLHNYTDSTHSSGSLSQSNKIDNHYHYYTLSLQIFNNL</sequence>
<dbReference type="HOGENOM" id="CLU_2539371_0_0_9"/>
<evidence type="ECO:0000313" key="1">
    <source>
        <dbReference type="EMBL" id="AHD06952.1"/>
    </source>
</evidence>
<proteinExistence type="predicted"/>
<dbReference type="KEGG" id="plv:ERIC2_c32020"/>
<accession>V9WCW1</accession>
<evidence type="ECO:0000313" key="2">
    <source>
        <dbReference type="Proteomes" id="UP000029431"/>
    </source>
</evidence>
<dbReference type="AlphaFoldDB" id="V9WCW1"/>
<dbReference type="EMBL" id="CP003355">
    <property type="protein sequence ID" value="AHD06952.1"/>
    <property type="molecule type" value="Genomic_DNA"/>
</dbReference>
<protein>
    <submittedName>
        <fullName evidence="1">Uncharacterized protein</fullName>
    </submittedName>
</protein>
<keyword evidence="2" id="KW-1185">Reference proteome</keyword>
<organism evidence="1 2">
    <name type="scientific">Paenibacillus larvae subsp. larvae DSM 25430</name>
    <dbReference type="NCBI Taxonomy" id="697284"/>
    <lineage>
        <taxon>Bacteria</taxon>
        <taxon>Bacillati</taxon>
        <taxon>Bacillota</taxon>
        <taxon>Bacilli</taxon>
        <taxon>Bacillales</taxon>
        <taxon>Paenibacillaceae</taxon>
        <taxon>Paenibacillus</taxon>
    </lineage>
</organism>